<evidence type="ECO:0000256" key="8">
    <source>
        <dbReference type="RuleBase" id="RU361113"/>
    </source>
</evidence>
<evidence type="ECO:0000256" key="2">
    <source>
        <dbReference type="ARBA" id="ARBA00007467"/>
    </source>
</evidence>
<dbReference type="Pfam" id="PF02487">
    <property type="entry name" value="CLN3"/>
    <property type="match status" value="2"/>
</dbReference>
<keyword evidence="3" id="KW-0813">Transport</keyword>
<keyword evidence="6 8" id="KW-1133">Transmembrane helix</keyword>
<keyword evidence="8" id="KW-0926">Vacuole</keyword>
<feature type="transmembrane region" description="Helical" evidence="8">
    <location>
        <begin position="187"/>
        <end position="212"/>
    </location>
</feature>
<evidence type="ECO:0000256" key="6">
    <source>
        <dbReference type="ARBA" id="ARBA00022989"/>
    </source>
</evidence>
<dbReference type="SUPFAM" id="SSF103473">
    <property type="entry name" value="MFS general substrate transporter"/>
    <property type="match status" value="1"/>
</dbReference>
<dbReference type="InterPro" id="IPR036259">
    <property type="entry name" value="MFS_trans_sf"/>
</dbReference>
<dbReference type="PRINTS" id="PR01315">
    <property type="entry name" value="BATTENIN"/>
</dbReference>
<dbReference type="AlphaFoldDB" id="A0A0A8LAU3"/>
<evidence type="ECO:0000256" key="5">
    <source>
        <dbReference type="ARBA" id="ARBA00022970"/>
    </source>
</evidence>
<dbReference type="PANTHER" id="PTHR10981:SF0">
    <property type="entry name" value="BATTENIN"/>
    <property type="match status" value="1"/>
</dbReference>
<dbReference type="GO" id="GO:0005774">
    <property type="term" value="C:vacuolar membrane"/>
    <property type="evidence" value="ECO:0007669"/>
    <property type="project" value="UniProtKB-SubCell"/>
</dbReference>
<proteinExistence type="inferred from homology"/>
<feature type="transmembrane region" description="Helical" evidence="8">
    <location>
        <begin position="224"/>
        <end position="246"/>
    </location>
</feature>
<comment type="caution">
    <text evidence="9">The sequence shown here is derived from an EMBL/GenBank/DDBJ whole genome shotgun (WGS) entry which is preliminary data.</text>
</comment>
<dbReference type="OrthoDB" id="5965864at2759"/>
<keyword evidence="10" id="KW-1185">Reference proteome</keyword>
<evidence type="ECO:0000256" key="4">
    <source>
        <dbReference type="ARBA" id="ARBA00022692"/>
    </source>
</evidence>
<organism evidence="9 10">
    <name type="scientific">Kluyveromyces dobzhanskii CBS 2104</name>
    <dbReference type="NCBI Taxonomy" id="1427455"/>
    <lineage>
        <taxon>Eukaryota</taxon>
        <taxon>Fungi</taxon>
        <taxon>Dikarya</taxon>
        <taxon>Ascomycota</taxon>
        <taxon>Saccharomycotina</taxon>
        <taxon>Saccharomycetes</taxon>
        <taxon>Saccharomycetales</taxon>
        <taxon>Saccharomycetaceae</taxon>
        <taxon>Kluyveromyces</taxon>
    </lineage>
</organism>
<protein>
    <recommendedName>
        <fullName evidence="8">Protein BTN</fullName>
    </recommendedName>
</protein>
<keyword evidence="7 8" id="KW-0472">Membrane</keyword>
<dbReference type="GO" id="GO:0051453">
    <property type="term" value="P:regulation of intracellular pH"/>
    <property type="evidence" value="ECO:0007669"/>
    <property type="project" value="TreeGrafter"/>
</dbReference>
<comment type="caution">
    <text evidence="8">Lacks conserved residue(s) required for the propagation of feature annotation.</text>
</comment>
<evidence type="ECO:0000313" key="10">
    <source>
        <dbReference type="Proteomes" id="UP000031516"/>
    </source>
</evidence>
<reference evidence="9 10" key="1">
    <citation type="submission" date="2014-03" db="EMBL/GenBank/DDBJ databases">
        <title>The genome of Kluyveromyces dobzhanskii.</title>
        <authorList>
            <person name="Nystedt B."/>
            <person name="Astrom S."/>
        </authorList>
    </citation>
    <scope>NUCLEOTIDE SEQUENCE [LARGE SCALE GENOMIC DNA]</scope>
    <source>
        <strain evidence="9 10">CBS 2104</strain>
    </source>
</reference>
<comment type="similarity">
    <text evidence="2 8">Belongs to the battenin family.</text>
</comment>
<dbReference type="GO" id="GO:0006865">
    <property type="term" value="P:amino acid transport"/>
    <property type="evidence" value="ECO:0007669"/>
    <property type="project" value="UniProtKB-KW"/>
</dbReference>
<evidence type="ECO:0000256" key="7">
    <source>
        <dbReference type="ARBA" id="ARBA00023136"/>
    </source>
</evidence>
<dbReference type="Gene3D" id="1.20.1250.20">
    <property type="entry name" value="MFS general substrate transporter like domains"/>
    <property type="match status" value="1"/>
</dbReference>
<dbReference type="EMBL" id="CCBQ010000044">
    <property type="protein sequence ID" value="CDO95275.1"/>
    <property type="molecule type" value="Genomic_DNA"/>
</dbReference>
<feature type="transmembrane region" description="Helical" evidence="8">
    <location>
        <begin position="161"/>
        <end position="181"/>
    </location>
</feature>
<comment type="subcellular location">
    <subcellularLocation>
        <location evidence="1">Endomembrane system</location>
        <topology evidence="1">Multi-pass membrane protein</topology>
    </subcellularLocation>
    <subcellularLocation>
        <location evidence="8">Vacuole membrane</location>
        <topology evidence="8">Multi-pass membrane protein</topology>
    </subcellularLocation>
</comment>
<dbReference type="GO" id="GO:0012505">
    <property type="term" value="C:endomembrane system"/>
    <property type="evidence" value="ECO:0007669"/>
    <property type="project" value="UniProtKB-SubCell"/>
</dbReference>
<evidence type="ECO:0000256" key="3">
    <source>
        <dbReference type="ARBA" id="ARBA00022448"/>
    </source>
</evidence>
<name>A0A0A8LAU3_9SACH</name>
<dbReference type="Proteomes" id="UP000031516">
    <property type="component" value="Unassembled WGS sequence"/>
</dbReference>
<accession>A0A0A8LAU3</accession>
<evidence type="ECO:0000313" key="9">
    <source>
        <dbReference type="EMBL" id="CDO95275.1"/>
    </source>
</evidence>
<sequence>MTSESPSGTGGAGIIGSFSYLLLTTVLRLDIRLSLMLYAVLPLTFMLYYKINDSISTSHVYQSIDTPVDSSEDPIEVLKSTGWVGILGRLAKLVIPYMIPLSTVYLFEYLINQAVAPTLLFPIDTTPFVKYRDVYVTYGTLYQLGVFISRTWGHLLPVNNLYLFSILQFFNLVITISQSYYYWTKSIWWLMLLIFYEGLIGGSSYVNCFMNILKNVDPNEREFVLGSVSISDSLGTLIAAFLGIMLEPALCKHQVGTGRPWCRME</sequence>
<dbReference type="PANTHER" id="PTHR10981">
    <property type="entry name" value="BATTENIN"/>
    <property type="match status" value="1"/>
</dbReference>
<keyword evidence="5" id="KW-0029">Amino-acid transport</keyword>
<evidence type="ECO:0000256" key="1">
    <source>
        <dbReference type="ARBA" id="ARBA00004127"/>
    </source>
</evidence>
<keyword evidence="4 8" id="KW-0812">Transmembrane</keyword>
<dbReference type="InterPro" id="IPR003492">
    <property type="entry name" value="Battenin_disease_Cln3"/>
</dbReference>
<gene>
    <name evidence="9" type="ORF">KLDO_g3522</name>
</gene>